<dbReference type="GO" id="GO:0004601">
    <property type="term" value="F:peroxidase activity"/>
    <property type="evidence" value="ECO:0007669"/>
    <property type="project" value="UniProtKB-KW"/>
</dbReference>
<organism evidence="9 10">
    <name type="scientific">Meristemomyces frigidus</name>
    <dbReference type="NCBI Taxonomy" id="1508187"/>
    <lineage>
        <taxon>Eukaryota</taxon>
        <taxon>Fungi</taxon>
        <taxon>Dikarya</taxon>
        <taxon>Ascomycota</taxon>
        <taxon>Pezizomycotina</taxon>
        <taxon>Dothideomycetes</taxon>
        <taxon>Dothideomycetidae</taxon>
        <taxon>Mycosphaerellales</taxon>
        <taxon>Teratosphaeriaceae</taxon>
        <taxon>Meristemomyces</taxon>
    </lineage>
</organism>
<comment type="similarity">
    <text evidence="7">Belongs to the chloroperoxidase family.</text>
</comment>
<dbReference type="EMBL" id="JAVRRL010000032">
    <property type="protein sequence ID" value="KAK5112245.1"/>
    <property type="molecule type" value="Genomic_DNA"/>
</dbReference>
<dbReference type="InterPro" id="IPR000028">
    <property type="entry name" value="Chloroperoxidase"/>
</dbReference>
<evidence type="ECO:0000256" key="4">
    <source>
        <dbReference type="ARBA" id="ARBA00022723"/>
    </source>
</evidence>
<dbReference type="Proteomes" id="UP001310890">
    <property type="component" value="Unassembled WGS sequence"/>
</dbReference>
<sequence length="233" mass="25262">MLDALPEGEDSVASFDSMGEFAAARFQQSISSNPHFFYGPFTGLVGRNAGYAFISRFFANHSSVTPLGQLNHNILQSFYGLTNKTYTYGHERIPENWYKRSTSYDLVDLNVDILAWTAQHPEFASVGGNTGSVNSFSPLDLENLTGGILNSEKLLEGSNLICFALEFVKLAAPSFTNNLFGTLSAPSNILSTSLSIPLLSLECPQWDALTGGGKDVLTELSQYSIPGVDQGLL</sequence>
<evidence type="ECO:0000256" key="7">
    <source>
        <dbReference type="ARBA" id="ARBA00025795"/>
    </source>
</evidence>
<evidence type="ECO:0000259" key="8">
    <source>
        <dbReference type="PROSITE" id="PS51405"/>
    </source>
</evidence>
<evidence type="ECO:0000256" key="5">
    <source>
        <dbReference type="ARBA" id="ARBA00023002"/>
    </source>
</evidence>
<comment type="caution">
    <text evidence="9">The sequence shown here is derived from an EMBL/GenBank/DDBJ whole genome shotgun (WGS) entry which is preliminary data.</text>
</comment>
<keyword evidence="2" id="KW-0575">Peroxidase</keyword>
<keyword evidence="3" id="KW-0349">Heme</keyword>
<feature type="domain" description="Heme haloperoxidase family profile" evidence="8">
    <location>
        <begin position="1"/>
        <end position="111"/>
    </location>
</feature>
<gene>
    <name evidence="9" type="ORF">LTR62_004406</name>
</gene>
<evidence type="ECO:0000256" key="2">
    <source>
        <dbReference type="ARBA" id="ARBA00022559"/>
    </source>
</evidence>
<accession>A0AAN7TM79</accession>
<dbReference type="PROSITE" id="PS51405">
    <property type="entry name" value="HEME_HALOPEROXIDASE"/>
    <property type="match status" value="1"/>
</dbReference>
<reference evidence="9" key="1">
    <citation type="submission" date="2023-08" db="EMBL/GenBank/DDBJ databases">
        <title>Black Yeasts Isolated from many extreme environments.</title>
        <authorList>
            <person name="Coleine C."/>
            <person name="Stajich J.E."/>
            <person name="Selbmann L."/>
        </authorList>
    </citation>
    <scope>NUCLEOTIDE SEQUENCE</scope>
    <source>
        <strain evidence="9">CCFEE 5401</strain>
    </source>
</reference>
<keyword evidence="4" id="KW-0479">Metal-binding</keyword>
<name>A0AAN7TM79_9PEZI</name>
<dbReference type="Pfam" id="PF01328">
    <property type="entry name" value="Peroxidase_2"/>
    <property type="match status" value="1"/>
</dbReference>
<dbReference type="GO" id="GO:0046872">
    <property type="term" value="F:metal ion binding"/>
    <property type="evidence" value="ECO:0007669"/>
    <property type="project" value="UniProtKB-KW"/>
</dbReference>
<dbReference type="PANTHER" id="PTHR33577">
    <property type="entry name" value="STERIGMATOCYSTIN BIOSYNTHESIS PEROXIDASE STCC-RELATED"/>
    <property type="match status" value="1"/>
</dbReference>
<comment type="cofactor">
    <cofactor evidence="1">
        <name>heme b</name>
        <dbReference type="ChEBI" id="CHEBI:60344"/>
    </cofactor>
</comment>
<evidence type="ECO:0000313" key="9">
    <source>
        <dbReference type="EMBL" id="KAK5112245.1"/>
    </source>
</evidence>
<evidence type="ECO:0000256" key="1">
    <source>
        <dbReference type="ARBA" id="ARBA00001970"/>
    </source>
</evidence>
<dbReference type="InterPro" id="IPR036851">
    <property type="entry name" value="Chloroperoxidase-like_sf"/>
</dbReference>
<keyword evidence="6" id="KW-0408">Iron</keyword>
<dbReference type="AlphaFoldDB" id="A0AAN7TM79"/>
<evidence type="ECO:0000256" key="6">
    <source>
        <dbReference type="ARBA" id="ARBA00023004"/>
    </source>
</evidence>
<dbReference type="PANTHER" id="PTHR33577:SF16">
    <property type="entry name" value="HEME HALOPEROXIDASE FAMILY PROFILE DOMAIN-CONTAINING PROTEIN"/>
    <property type="match status" value="1"/>
</dbReference>
<dbReference type="Gene3D" id="1.10.489.10">
    <property type="entry name" value="Chloroperoxidase-like"/>
    <property type="match status" value="1"/>
</dbReference>
<protein>
    <recommendedName>
        <fullName evidence="8">Heme haloperoxidase family profile domain-containing protein</fullName>
    </recommendedName>
</protein>
<evidence type="ECO:0000256" key="3">
    <source>
        <dbReference type="ARBA" id="ARBA00022617"/>
    </source>
</evidence>
<proteinExistence type="inferred from homology"/>
<keyword evidence="5" id="KW-0560">Oxidoreductase</keyword>
<evidence type="ECO:0000313" key="10">
    <source>
        <dbReference type="Proteomes" id="UP001310890"/>
    </source>
</evidence>